<dbReference type="PANTHER" id="PTHR43736:SF1">
    <property type="entry name" value="DIHYDRONEOPTERIN TRIPHOSPHATE DIPHOSPHATASE"/>
    <property type="match status" value="1"/>
</dbReference>
<dbReference type="RefSeq" id="WP_317488071.1">
    <property type="nucleotide sequence ID" value="NZ_CP136051.1"/>
</dbReference>
<reference evidence="2 3" key="1">
    <citation type="journal article" date="2023" name="Microbiol. Resour. Announc.">
        <title>Complete Genome Sequence of Imperialibacter roseus strain P4T.</title>
        <authorList>
            <person name="Tizabi D.R."/>
            <person name="Bachvaroff T."/>
            <person name="Hill R.T."/>
        </authorList>
    </citation>
    <scope>NUCLEOTIDE SEQUENCE [LARGE SCALE GENOMIC DNA]</scope>
    <source>
        <strain evidence="2 3">P4T</strain>
    </source>
</reference>
<accession>A0ABZ0IJW4</accession>
<protein>
    <submittedName>
        <fullName evidence="2">NUDIX hydrolase N-terminal domain-containing protein</fullName>
    </submittedName>
</protein>
<dbReference type="InterPro" id="IPR000086">
    <property type="entry name" value="NUDIX_hydrolase_dom"/>
</dbReference>
<dbReference type="Gene3D" id="6.10.250.1120">
    <property type="match status" value="1"/>
</dbReference>
<dbReference type="InterPro" id="IPR059176">
    <property type="entry name" value="UDP-X_N"/>
</dbReference>
<sequence>MVDPTSLLSSLLRIKTLSQIGINFGNSEYDLERYEEIVSIADQLIAGISDMPIERIQNLYANEESYITPKVDVRTIVLKNDQILLIKEKADGRWALPGGWAEVGYTPSAVAVKEVREETGLDVKIERLLAVFDNSLHQHPPSPFYVYKLFFLGTATGGSFDLKGHESLEVGFFSLQELPPLSEERNTYEEIHQLATIAAQASNQQTLFD</sequence>
<feature type="domain" description="Nudix hydrolase" evidence="1">
    <location>
        <begin position="68"/>
        <end position="198"/>
    </location>
</feature>
<dbReference type="GO" id="GO:0016787">
    <property type="term" value="F:hydrolase activity"/>
    <property type="evidence" value="ECO:0007669"/>
    <property type="project" value="UniProtKB-KW"/>
</dbReference>
<dbReference type="Pfam" id="PF12535">
    <property type="entry name" value="Nudix_N"/>
    <property type="match status" value="1"/>
</dbReference>
<keyword evidence="2" id="KW-0378">Hydrolase</keyword>
<evidence type="ECO:0000313" key="2">
    <source>
        <dbReference type="EMBL" id="WOK05312.1"/>
    </source>
</evidence>
<dbReference type="PANTHER" id="PTHR43736">
    <property type="entry name" value="ADP-RIBOSE PYROPHOSPHATASE"/>
    <property type="match status" value="1"/>
</dbReference>
<dbReference type="PROSITE" id="PS51462">
    <property type="entry name" value="NUDIX"/>
    <property type="match status" value="1"/>
</dbReference>
<dbReference type="InterPro" id="IPR015797">
    <property type="entry name" value="NUDIX_hydrolase-like_dom_sf"/>
</dbReference>
<dbReference type="EMBL" id="CP136051">
    <property type="protein sequence ID" value="WOK05312.1"/>
    <property type="molecule type" value="Genomic_DNA"/>
</dbReference>
<evidence type="ECO:0000259" key="1">
    <source>
        <dbReference type="PROSITE" id="PS51462"/>
    </source>
</evidence>
<gene>
    <name evidence="2" type="ORF">RT717_19720</name>
</gene>
<dbReference type="Gene3D" id="3.90.79.10">
    <property type="entry name" value="Nucleoside Triphosphate Pyrophosphohydrolase"/>
    <property type="match status" value="1"/>
</dbReference>
<dbReference type="SUPFAM" id="SSF55811">
    <property type="entry name" value="Nudix"/>
    <property type="match status" value="1"/>
</dbReference>
<name>A0ABZ0IJW4_9BACT</name>
<keyword evidence="3" id="KW-1185">Reference proteome</keyword>
<evidence type="ECO:0000313" key="3">
    <source>
        <dbReference type="Proteomes" id="UP001302349"/>
    </source>
</evidence>
<dbReference type="CDD" id="cd04672">
    <property type="entry name" value="NUDIX_CDP-Chase_like"/>
    <property type="match status" value="1"/>
</dbReference>
<dbReference type="Proteomes" id="UP001302349">
    <property type="component" value="Chromosome"/>
</dbReference>
<proteinExistence type="predicted"/>
<organism evidence="2 3">
    <name type="scientific">Imperialibacter roseus</name>
    <dbReference type="NCBI Taxonomy" id="1324217"/>
    <lineage>
        <taxon>Bacteria</taxon>
        <taxon>Pseudomonadati</taxon>
        <taxon>Bacteroidota</taxon>
        <taxon>Cytophagia</taxon>
        <taxon>Cytophagales</taxon>
        <taxon>Flammeovirgaceae</taxon>
        <taxon>Imperialibacter</taxon>
    </lineage>
</organism>
<dbReference type="Pfam" id="PF00293">
    <property type="entry name" value="NUDIX"/>
    <property type="match status" value="1"/>
</dbReference>